<accession>A8PHT2</accession>
<comment type="caution">
    <text evidence="2">The sequence shown here is derived from an EMBL/GenBank/DDBJ whole genome shotgun (WGS) entry which is preliminary data.</text>
</comment>
<name>A8PHT2_COPC7</name>
<protein>
    <submittedName>
        <fullName evidence="2">Uncharacterized protein</fullName>
    </submittedName>
</protein>
<gene>
    <name evidence="2" type="ORF">CC1G_12780</name>
</gene>
<dbReference type="Proteomes" id="UP000001861">
    <property type="component" value="Unassembled WGS sequence"/>
</dbReference>
<proteinExistence type="predicted"/>
<dbReference type="KEGG" id="cci:CC1G_12780"/>
<dbReference type="EMBL" id="AACS02000016">
    <property type="protein sequence ID" value="EAU80364.1"/>
    <property type="molecule type" value="Genomic_DNA"/>
</dbReference>
<evidence type="ECO:0000256" key="1">
    <source>
        <dbReference type="SAM" id="MobiDB-lite"/>
    </source>
</evidence>
<evidence type="ECO:0000313" key="3">
    <source>
        <dbReference type="Proteomes" id="UP000001861"/>
    </source>
</evidence>
<dbReference type="GeneID" id="6018163"/>
<feature type="region of interest" description="Disordered" evidence="1">
    <location>
        <begin position="1"/>
        <end position="27"/>
    </location>
</feature>
<dbReference type="InParanoid" id="A8PHT2"/>
<dbReference type="RefSeq" id="XP_001841460.1">
    <property type="nucleotide sequence ID" value="XM_001841408.1"/>
</dbReference>
<keyword evidence="3" id="KW-1185">Reference proteome</keyword>
<evidence type="ECO:0000313" key="2">
    <source>
        <dbReference type="EMBL" id="EAU80364.1"/>
    </source>
</evidence>
<organism evidence="2 3">
    <name type="scientific">Coprinopsis cinerea (strain Okayama-7 / 130 / ATCC MYA-4618 / FGSC 9003)</name>
    <name type="common">Inky cap fungus</name>
    <name type="synonym">Hormographiella aspergillata</name>
    <dbReference type="NCBI Taxonomy" id="240176"/>
    <lineage>
        <taxon>Eukaryota</taxon>
        <taxon>Fungi</taxon>
        <taxon>Dikarya</taxon>
        <taxon>Basidiomycota</taxon>
        <taxon>Agaricomycotina</taxon>
        <taxon>Agaricomycetes</taxon>
        <taxon>Agaricomycetidae</taxon>
        <taxon>Agaricales</taxon>
        <taxon>Agaricineae</taxon>
        <taxon>Psathyrellaceae</taxon>
        <taxon>Coprinopsis</taxon>
    </lineage>
</organism>
<dbReference type="VEuPathDB" id="FungiDB:CC1G_12780"/>
<reference evidence="2 3" key="1">
    <citation type="journal article" date="2010" name="Proc. Natl. Acad. Sci. U.S.A.">
        <title>Insights into evolution of multicellular fungi from the assembled chromosomes of the mushroom Coprinopsis cinerea (Coprinus cinereus).</title>
        <authorList>
            <person name="Stajich J.E."/>
            <person name="Wilke S.K."/>
            <person name="Ahren D."/>
            <person name="Au C.H."/>
            <person name="Birren B.W."/>
            <person name="Borodovsky M."/>
            <person name="Burns C."/>
            <person name="Canback B."/>
            <person name="Casselton L.A."/>
            <person name="Cheng C.K."/>
            <person name="Deng J."/>
            <person name="Dietrich F.S."/>
            <person name="Fargo D.C."/>
            <person name="Farman M.L."/>
            <person name="Gathman A.C."/>
            <person name="Goldberg J."/>
            <person name="Guigo R."/>
            <person name="Hoegger P.J."/>
            <person name="Hooker J.B."/>
            <person name="Huggins A."/>
            <person name="James T.Y."/>
            <person name="Kamada T."/>
            <person name="Kilaru S."/>
            <person name="Kodira C."/>
            <person name="Kues U."/>
            <person name="Kupfer D."/>
            <person name="Kwan H.S."/>
            <person name="Lomsadze A."/>
            <person name="Li W."/>
            <person name="Lilly W.W."/>
            <person name="Ma L.J."/>
            <person name="Mackey A.J."/>
            <person name="Manning G."/>
            <person name="Martin F."/>
            <person name="Muraguchi H."/>
            <person name="Natvig D.O."/>
            <person name="Palmerini H."/>
            <person name="Ramesh M.A."/>
            <person name="Rehmeyer C.J."/>
            <person name="Roe B.A."/>
            <person name="Shenoy N."/>
            <person name="Stanke M."/>
            <person name="Ter-Hovhannisyan V."/>
            <person name="Tunlid A."/>
            <person name="Velagapudi R."/>
            <person name="Vision T.J."/>
            <person name="Zeng Q."/>
            <person name="Zolan M.E."/>
            <person name="Pukkila P.J."/>
        </authorList>
    </citation>
    <scope>NUCLEOTIDE SEQUENCE [LARGE SCALE GENOMIC DNA]</scope>
    <source>
        <strain evidence="3">Okayama-7 / 130 / ATCC MYA-4618 / FGSC 9003</strain>
    </source>
</reference>
<dbReference type="AlphaFoldDB" id="A8PHT2"/>
<sequence length="69" mass="7367">MRLPTTRRSSQPTAPDSTTLGVPNTSPARSFLASHNYAIVPPASPLRSSSISRRLVQATMDAGVDRFLG</sequence>